<evidence type="ECO:0000313" key="9">
    <source>
        <dbReference type="Proteomes" id="UP000051870"/>
    </source>
</evidence>
<dbReference type="GO" id="GO:0042128">
    <property type="term" value="P:nitrate assimilation"/>
    <property type="evidence" value="ECO:0007669"/>
    <property type="project" value="UniProtKB-KW"/>
</dbReference>
<dbReference type="GO" id="GO:0008942">
    <property type="term" value="F:nitrite reductase [NAD(P)H] activity"/>
    <property type="evidence" value="ECO:0007669"/>
    <property type="project" value="UniProtKB-EC"/>
</dbReference>
<keyword evidence="9" id="KW-1185">Reference proteome</keyword>
<dbReference type="Proteomes" id="UP000051870">
    <property type="component" value="Unassembled WGS sequence"/>
</dbReference>
<dbReference type="NCBIfam" id="TIGR02378">
    <property type="entry name" value="nirD_assim_sml"/>
    <property type="match status" value="1"/>
</dbReference>
<dbReference type="GeneID" id="83880047"/>
<dbReference type="PROSITE" id="PS51300">
    <property type="entry name" value="NIRD"/>
    <property type="match status" value="1"/>
</dbReference>
<dbReference type="AlphaFoldDB" id="A0A0P1IFV4"/>
<accession>A0A0P1IFV4</accession>
<dbReference type="EC" id="1.7.1.4" evidence="8"/>
<gene>
    <name evidence="8" type="primary">nasE</name>
    <name evidence="8" type="ORF">PH7735_00981</name>
</gene>
<organism evidence="8 9">
    <name type="scientific">Shimia thalassica</name>
    <dbReference type="NCBI Taxonomy" id="1715693"/>
    <lineage>
        <taxon>Bacteria</taxon>
        <taxon>Pseudomonadati</taxon>
        <taxon>Pseudomonadota</taxon>
        <taxon>Alphaproteobacteria</taxon>
        <taxon>Rhodobacterales</taxon>
        <taxon>Roseobacteraceae</taxon>
    </lineage>
</organism>
<keyword evidence="1" id="KW-0001">2Fe-2S</keyword>
<evidence type="ECO:0000259" key="7">
    <source>
        <dbReference type="PROSITE" id="PS51296"/>
    </source>
</evidence>
<dbReference type="InterPro" id="IPR012748">
    <property type="entry name" value="Rieske-like_NirD"/>
</dbReference>
<dbReference type="InterPro" id="IPR036922">
    <property type="entry name" value="Rieske_2Fe-2S_sf"/>
</dbReference>
<dbReference type="EMBL" id="CYTW01000001">
    <property type="protein sequence ID" value="CUJ88791.1"/>
    <property type="molecule type" value="Genomic_DNA"/>
</dbReference>
<dbReference type="Pfam" id="PF13806">
    <property type="entry name" value="Rieske_2"/>
    <property type="match status" value="1"/>
</dbReference>
<sequence>MSQFIDIGALNDIPPRGARLVRAPEGEIAVFRTATDAVFAVDEWLPGKAGPLSNGIQHGQCVTDPMYNWVFDLETGEAQGADEGSLRVWETRIENGRVLLTRDVLGELRASA</sequence>
<dbReference type="GO" id="GO:0046872">
    <property type="term" value="F:metal ion binding"/>
    <property type="evidence" value="ECO:0007669"/>
    <property type="project" value="UniProtKB-KW"/>
</dbReference>
<dbReference type="STRING" id="1715693.PH7735_00981"/>
<dbReference type="GO" id="GO:0051537">
    <property type="term" value="F:2 iron, 2 sulfur cluster binding"/>
    <property type="evidence" value="ECO:0007669"/>
    <property type="project" value="UniProtKB-KW"/>
</dbReference>
<dbReference type="PROSITE" id="PS51296">
    <property type="entry name" value="RIESKE"/>
    <property type="match status" value="1"/>
</dbReference>
<evidence type="ECO:0000256" key="2">
    <source>
        <dbReference type="ARBA" id="ARBA00022723"/>
    </source>
</evidence>
<name>A0A0P1IFV4_9RHOB</name>
<evidence type="ECO:0000256" key="4">
    <source>
        <dbReference type="ARBA" id="ARBA00023004"/>
    </source>
</evidence>
<keyword evidence="4" id="KW-0408">Iron</keyword>
<proteinExistence type="predicted"/>
<dbReference type="CDD" id="cd03530">
    <property type="entry name" value="Rieske_NirD_small_Bacillus"/>
    <property type="match status" value="1"/>
</dbReference>
<evidence type="ECO:0000313" key="8">
    <source>
        <dbReference type="EMBL" id="CUJ88791.1"/>
    </source>
</evidence>
<evidence type="ECO:0000256" key="3">
    <source>
        <dbReference type="ARBA" id="ARBA00023002"/>
    </source>
</evidence>
<dbReference type="RefSeq" id="WP_058310151.1">
    <property type="nucleotide sequence ID" value="NZ_CANLZE010000001.1"/>
</dbReference>
<keyword evidence="6" id="KW-0534">Nitrate assimilation</keyword>
<evidence type="ECO:0000256" key="5">
    <source>
        <dbReference type="ARBA" id="ARBA00023014"/>
    </source>
</evidence>
<dbReference type="Gene3D" id="2.102.10.10">
    <property type="entry name" value="Rieske [2Fe-2S] iron-sulphur domain"/>
    <property type="match status" value="1"/>
</dbReference>
<reference evidence="9" key="1">
    <citation type="submission" date="2015-09" db="EMBL/GenBank/DDBJ databases">
        <authorList>
            <person name="Rodrigo-Torres Lidia"/>
            <person name="Arahal R.David."/>
        </authorList>
    </citation>
    <scope>NUCLEOTIDE SEQUENCE [LARGE SCALE GENOMIC DNA]</scope>
    <source>
        <strain evidence="9">CECT 7735</strain>
    </source>
</reference>
<protein>
    <submittedName>
        <fullName evidence="8">Assimilatory nitrite reductase [NAD(P)H] small subunit</fullName>
        <ecNumber evidence="8">1.7.1.4</ecNumber>
    </submittedName>
</protein>
<keyword evidence="5" id="KW-0411">Iron-sulfur</keyword>
<feature type="domain" description="Rieske" evidence="7">
    <location>
        <begin position="5"/>
        <end position="100"/>
    </location>
</feature>
<keyword evidence="3 8" id="KW-0560">Oxidoreductase</keyword>
<dbReference type="InterPro" id="IPR017941">
    <property type="entry name" value="Rieske_2Fe-2S"/>
</dbReference>
<dbReference type="SUPFAM" id="SSF50022">
    <property type="entry name" value="ISP domain"/>
    <property type="match status" value="1"/>
</dbReference>
<evidence type="ECO:0000256" key="1">
    <source>
        <dbReference type="ARBA" id="ARBA00022714"/>
    </source>
</evidence>
<evidence type="ECO:0000256" key="6">
    <source>
        <dbReference type="ARBA" id="ARBA00023063"/>
    </source>
</evidence>
<keyword evidence="2" id="KW-0479">Metal-binding</keyword>